<comment type="caution">
    <text evidence="2">The sequence shown here is derived from an EMBL/GenBank/DDBJ whole genome shotgun (WGS) entry which is preliminary data.</text>
</comment>
<feature type="signal peptide" evidence="1">
    <location>
        <begin position="1"/>
        <end position="21"/>
    </location>
</feature>
<reference evidence="3" key="1">
    <citation type="journal article" date="2015" name="Nat. Genet.">
        <title>The genome and transcriptome of the zoonotic hookworm Ancylostoma ceylanicum identify infection-specific gene families.</title>
        <authorList>
            <person name="Schwarz E.M."/>
            <person name="Hu Y."/>
            <person name="Antoshechkin I."/>
            <person name="Miller M.M."/>
            <person name="Sternberg P.W."/>
            <person name="Aroian R.V."/>
        </authorList>
    </citation>
    <scope>NUCLEOTIDE SEQUENCE</scope>
    <source>
        <strain evidence="3">HY135</strain>
    </source>
</reference>
<sequence length="129" mass="15026">MKFAIVCVVVILCLSCTGIYSDTPHDCFSLCKYSIPFWEHSQQQSKLDNVRQYILEECEEYVKYRPMENLCSKAVSVLLNVVDTVGYFNQNTFHGKITEAREIKRHQPKINNREELAEALQLILRLQPL</sequence>
<evidence type="ECO:0000313" key="3">
    <source>
        <dbReference type="Proteomes" id="UP000024635"/>
    </source>
</evidence>
<name>A0A016RT59_9BILA</name>
<dbReference type="Proteomes" id="UP000024635">
    <property type="component" value="Unassembled WGS sequence"/>
</dbReference>
<protein>
    <recommendedName>
        <fullName evidence="4">Saposin B-type domain-containing protein</fullName>
    </recommendedName>
</protein>
<proteinExistence type="predicted"/>
<feature type="chain" id="PRO_5001485744" description="Saposin B-type domain-containing protein" evidence="1">
    <location>
        <begin position="22"/>
        <end position="129"/>
    </location>
</feature>
<gene>
    <name evidence="2" type="primary">Acey_s0380.g339</name>
    <name evidence="2" type="ORF">Y032_0380g339</name>
</gene>
<keyword evidence="3" id="KW-1185">Reference proteome</keyword>
<dbReference type="AlphaFoldDB" id="A0A016RT59"/>
<accession>A0A016RT59</accession>
<evidence type="ECO:0000256" key="1">
    <source>
        <dbReference type="SAM" id="SignalP"/>
    </source>
</evidence>
<evidence type="ECO:0000313" key="2">
    <source>
        <dbReference type="EMBL" id="EYB81535.1"/>
    </source>
</evidence>
<organism evidence="2 3">
    <name type="scientific">Ancylostoma ceylanicum</name>
    <dbReference type="NCBI Taxonomy" id="53326"/>
    <lineage>
        <taxon>Eukaryota</taxon>
        <taxon>Metazoa</taxon>
        <taxon>Ecdysozoa</taxon>
        <taxon>Nematoda</taxon>
        <taxon>Chromadorea</taxon>
        <taxon>Rhabditida</taxon>
        <taxon>Rhabditina</taxon>
        <taxon>Rhabditomorpha</taxon>
        <taxon>Strongyloidea</taxon>
        <taxon>Ancylostomatidae</taxon>
        <taxon>Ancylostomatinae</taxon>
        <taxon>Ancylostoma</taxon>
    </lineage>
</organism>
<dbReference type="EMBL" id="JARK01001716">
    <property type="protein sequence ID" value="EYB81535.1"/>
    <property type="molecule type" value="Genomic_DNA"/>
</dbReference>
<evidence type="ECO:0008006" key="4">
    <source>
        <dbReference type="Google" id="ProtNLM"/>
    </source>
</evidence>
<keyword evidence="1" id="KW-0732">Signal</keyword>